<dbReference type="SUPFAM" id="SSF81383">
    <property type="entry name" value="F-box domain"/>
    <property type="match status" value="1"/>
</dbReference>
<evidence type="ECO:0000256" key="1">
    <source>
        <dbReference type="SAM" id="MobiDB-lite"/>
    </source>
</evidence>
<gene>
    <name evidence="2" type="ORF">VKT23_016787</name>
</gene>
<proteinExistence type="predicted"/>
<feature type="compositionally biased region" description="Polar residues" evidence="1">
    <location>
        <begin position="1"/>
        <end position="16"/>
    </location>
</feature>
<keyword evidence="3" id="KW-1185">Reference proteome</keyword>
<accession>A0ABR1IU22</accession>
<evidence type="ECO:0000313" key="2">
    <source>
        <dbReference type="EMBL" id="KAK7441006.1"/>
    </source>
</evidence>
<dbReference type="Proteomes" id="UP001498398">
    <property type="component" value="Unassembled WGS sequence"/>
</dbReference>
<comment type="caution">
    <text evidence="2">The sequence shown here is derived from an EMBL/GenBank/DDBJ whole genome shotgun (WGS) entry which is preliminary data.</text>
</comment>
<organism evidence="2 3">
    <name type="scientific">Marasmiellus scandens</name>
    <dbReference type="NCBI Taxonomy" id="2682957"/>
    <lineage>
        <taxon>Eukaryota</taxon>
        <taxon>Fungi</taxon>
        <taxon>Dikarya</taxon>
        <taxon>Basidiomycota</taxon>
        <taxon>Agaricomycotina</taxon>
        <taxon>Agaricomycetes</taxon>
        <taxon>Agaricomycetidae</taxon>
        <taxon>Agaricales</taxon>
        <taxon>Marasmiineae</taxon>
        <taxon>Omphalotaceae</taxon>
        <taxon>Marasmiellus</taxon>
    </lineage>
</organism>
<evidence type="ECO:0008006" key="4">
    <source>
        <dbReference type="Google" id="ProtNLM"/>
    </source>
</evidence>
<sequence>MNSTSTFNKPEGTSKQPPAKKTKTSNNAPIPEPKSSGFCRLPVELLAEILLYTNSPRDVLAVARCSKYHCHTLMNPSNQFIWKYTRQHCKPAAMPDSPKKFTEAAYAAFVYDAGKCEACGTHVKEMMDSFSLRLRLCKKHECRAKYNSASSTVLLHDPNILESHQTFIETLPMLECSQSLAWGSGTPKYFPEVSPVYRSSQWAVALQDYLEASQTPDTFQKFIEECTIKSEWNLDFLKFCVNLHKWKVQFQTAYAANKIENMRIATQIALKEGHTVQDLTNTPTYGALLRNRLRILEQVTPKDYEALKPAIDTELIKVKEARLRAERENAYKNSRELVKKHYNRLRAGKNELPLPNLETFREIPIIRQLQNSPRPGTEADLDKEMKSDLVASLLKAQLNEWREEVKKELAGILGFQDWKSPSSNKLHPADRVTARWVCRTCQRVPMQYKEDECLDFPGVCVHQCSAPPGKKVKLKTFKAARFAKDEKAVAAMTKVLEACEIADEDPLSVNALESIGFRILCKSCEGGNIVMDPSSVVGHSHRHDEMDISLLKEEDAKAILKYPIERGLMIRLLGPENAKVSQVLRARKGYGCRHCVQVGVDSAKKPKQATAFSFDGLRSHLKEKHKVAVVRDEDFFYSEELKKANEDSEARKAKAKAAT</sequence>
<name>A0ABR1IU22_9AGAR</name>
<dbReference type="InterPro" id="IPR036047">
    <property type="entry name" value="F-box-like_dom_sf"/>
</dbReference>
<protein>
    <recommendedName>
        <fullName evidence="4">F-box domain-containing protein</fullName>
    </recommendedName>
</protein>
<reference evidence="2 3" key="1">
    <citation type="submission" date="2024-01" db="EMBL/GenBank/DDBJ databases">
        <title>A draft genome for the cacao thread blight pathogen Marasmiellus scandens.</title>
        <authorList>
            <person name="Baruah I.K."/>
            <person name="Leung J."/>
            <person name="Bukari Y."/>
            <person name="Amoako-Attah I."/>
            <person name="Meinhardt L.W."/>
            <person name="Bailey B.A."/>
            <person name="Cohen S.P."/>
        </authorList>
    </citation>
    <scope>NUCLEOTIDE SEQUENCE [LARGE SCALE GENOMIC DNA]</scope>
    <source>
        <strain evidence="2 3">GH-19</strain>
    </source>
</reference>
<evidence type="ECO:0000313" key="3">
    <source>
        <dbReference type="Proteomes" id="UP001498398"/>
    </source>
</evidence>
<feature type="region of interest" description="Disordered" evidence="1">
    <location>
        <begin position="1"/>
        <end position="33"/>
    </location>
</feature>
<dbReference type="EMBL" id="JBANRG010000065">
    <property type="protein sequence ID" value="KAK7441006.1"/>
    <property type="molecule type" value="Genomic_DNA"/>
</dbReference>